<dbReference type="EMBL" id="CP134537">
    <property type="protein sequence ID" value="WNH10160.1"/>
    <property type="molecule type" value="Genomic_DNA"/>
</dbReference>
<dbReference type="Proteomes" id="UP001302806">
    <property type="component" value="Chromosome"/>
</dbReference>
<accession>A0ABY9XWM8</accession>
<organism evidence="1 2">
    <name type="scientific">Thalassobellus suaedae</name>
    <dbReference type="NCBI Taxonomy" id="3074124"/>
    <lineage>
        <taxon>Bacteria</taxon>
        <taxon>Pseudomonadati</taxon>
        <taxon>Bacteroidota</taxon>
        <taxon>Flavobacteriia</taxon>
        <taxon>Flavobacteriales</taxon>
        <taxon>Flavobacteriaceae</taxon>
        <taxon>Thalassobellus</taxon>
    </lineage>
</organism>
<proteinExistence type="predicted"/>
<evidence type="ECO:0000313" key="2">
    <source>
        <dbReference type="Proteomes" id="UP001302806"/>
    </source>
</evidence>
<dbReference type="RefSeq" id="WP_415866494.1">
    <property type="nucleotide sequence ID" value="NZ_CP134537.1"/>
</dbReference>
<sequence length="133" mass="15716">MYNWWVIENKKIILGKDSENINASNKIRLLLSQLNLDYSVPKEFKNLQEFVDSDNQILDACDAVVQIRNAIVHSQEEKRKKLRSISLIAKYEALQLCTWYIEIALLGILGYSDKYYNRISKLEEFVPWFKKIE</sequence>
<protein>
    <recommendedName>
        <fullName evidence="3">ApeA N-terminal domain-containing protein</fullName>
    </recommendedName>
</protein>
<evidence type="ECO:0000313" key="1">
    <source>
        <dbReference type="EMBL" id="WNH10160.1"/>
    </source>
</evidence>
<reference evidence="1 2" key="1">
    <citation type="submission" date="2023-09" db="EMBL/GenBank/DDBJ databases">
        <title>Thalassobella suaedae gen. nov., sp. nov., a marine bacterium of the family Flavobacteriaceae isolated from a halophyte Suaeda japonica.</title>
        <authorList>
            <person name="Lee S.Y."/>
            <person name="Hwang C.Y."/>
        </authorList>
    </citation>
    <scope>NUCLEOTIDE SEQUENCE [LARGE SCALE GENOMIC DNA]</scope>
    <source>
        <strain evidence="1 2">HL-DH14</strain>
    </source>
</reference>
<name>A0ABY9XWM8_9FLAO</name>
<evidence type="ECO:0008006" key="3">
    <source>
        <dbReference type="Google" id="ProtNLM"/>
    </source>
</evidence>
<gene>
    <name evidence="1" type="ORF">RHP51_05595</name>
</gene>